<dbReference type="SUPFAM" id="SSF160148">
    <property type="entry name" value="CPE0013-like"/>
    <property type="match status" value="1"/>
</dbReference>
<gene>
    <name evidence="1" type="ORF">A3L02_06450</name>
</gene>
<dbReference type="OrthoDB" id="84999at2157"/>
<dbReference type="Pfam" id="PF07892">
    <property type="entry name" value="DUF1667"/>
    <property type="match status" value="1"/>
</dbReference>
<sequence>MSEVKRFKLTCIVCPLGCEIEVEMEGDRITSVRGYTCPRGKGYAVQEVTEPKRTVMSVVPVKGGKFPTVAVKSDKPVPKELVPRIMRLLADVEVEAPVHVGQVIVENVLGTGANIVATREA</sequence>
<reference evidence="1 2" key="1">
    <citation type="submission" date="2016-03" db="EMBL/GenBank/DDBJ databases">
        <title>Complete genome sequence of Thermococcus celer.</title>
        <authorList>
            <person name="Oger P.M."/>
        </authorList>
    </citation>
    <scope>NUCLEOTIDE SEQUENCE [LARGE SCALE GENOMIC DNA]</scope>
    <source>
        <strain evidence="1 2">Vu 13</strain>
    </source>
</reference>
<dbReference type="AlphaFoldDB" id="A0A218P2S7"/>
<organism evidence="1 2">
    <name type="scientific">Thermococcus celer Vu 13 = JCM 8558</name>
    <dbReference type="NCBI Taxonomy" id="1293037"/>
    <lineage>
        <taxon>Archaea</taxon>
        <taxon>Methanobacteriati</taxon>
        <taxon>Methanobacteriota</taxon>
        <taxon>Thermococci</taxon>
        <taxon>Thermococcales</taxon>
        <taxon>Thermococcaceae</taxon>
        <taxon>Thermococcus</taxon>
    </lineage>
</organism>
<dbReference type="RefSeq" id="WP_088863163.1">
    <property type="nucleotide sequence ID" value="NZ_CP014854.1"/>
</dbReference>
<dbReference type="Gene3D" id="3.10.530.10">
    <property type="entry name" value="CPE0013-like"/>
    <property type="match status" value="1"/>
</dbReference>
<keyword evidence="2" id="KW-1185">Reference proteome</keyword>
<dbReference type="InterPro" id="IPR036593">
    <property type="entry name" value="CPE0013-like_sf"/>
</dbReference>
<dbReference type="KEGG" id="tce:A3L02_06450"/>
<dbReference type="InterPro" id="IPR012460">
    <property type="entry name" value="DUF1667"/>
</dbReference>
<dbReference type="PANTHER" id="PTHR39450:SF1">
    <property type="entry name" value="DUF1667 DOMAIN-CONTAINING PROTEIN"/>
    <property type="match status" value="1"/>
</dbReference>
<name>A0A218P2S7_THECE</name>
<protein>
    <submittedName>
        <fullName evidence="1">Molybdopterin oxidoreductase</fullName>
    </submittedName>
</protein>
<accession>A0A218P2S7</accession>
<evidence type="ECO:0000313" key="1">
    <source>
        <dbReference type="EMBL" id="ASI99227.1"/>
    </source>
</evidence>
<dbReference type="GeneID" id="33324384"/>
<dbReference type="EMBL" id="CP014854">
    <property type="protein sequence ID" value="ASI99227.1"/>
    <property type="molecule type" value="Genomic_DNA"/>
</dbReference>
<proteinExistence type="predicted"/>
<dbReference type="PANTHER" id="PTHR39450">
    <property type="entry name" value="MOLYBDOPTERIN OXIDOREDUCTASE, 4FE-4S CLUSTER-BINDING SUBUNIT"/>
    <property type="match status" value="1"/>
</dbReference>
<dbReference type="SUPFAM" id="SSF53706">
    <property type="entry name" value="Formate dehydrogenase/DMSO reductase, domains 1-3"/>
    <property type="match status" value="1"/>
</dbReference>
<dbReference type="Proteomes" id="UP000197156">
    <property type="component" value="Chromosome"/>
</dbReference>
<evidence type="ECO:0000313" key="2">
    <source>
        <dbReference type="Proteomes" id="UP000197156"/>
    </source>
</evidence>